<dbReference type="HAMAP" id="MF_00108">
    <property type="entry name" value="IspD"/>
    <property type="match status" value="1"/>
</dbReference>
<dbReference type="RefSeq" id="WP_156740439.1">
    <property type="nucleotide sequence ID" value="NZ_CACRYJ010000022.1"/>
</dbReference>
<keyword evidence="9" id="KW-1185">Reference proteome</keyword>
<comment type="similarity">
    <text evidence="3 7">Belongs to the IspD/TarI cytidylyltransferase family. IspD subfamily.</text>
</comment>
<dbReference type="PANTHER" id="PTHR32125">
    <property type="entry name" value="2-C-METHYL-D-ERYTHRITOL 4-PHOSPHATE CYTIDYLYLTRANSFERASE, CHLOROPLASTIC"/>
    <property type="match status" value="1"/>
</dbReference>
<proteinExistence type="inferred from homology"/>
<dbReference type="SUPFAM" id="SSF53448">
    <property type="entry name" value="Nucleotide-diphospho-sugar transferases"/>
    <property type="match status" value="1"/>
</dbReference>
<protein>
    <recommendedName>
        <fullName evidence="7">2-C-methyl-D-erythritol 4-phosphate cytidylyltransferase</fullName>
        <ecNumber evidence="7">2.7.7.60</ecNumber>
    </recommendedName>
    <alternativeName>
        <fullName evidence="7">4-diphosphocytidyl-2C-methyl-D-erythritol synthase</fullName>
    </alternativeName>
    <alternativeName>
        <fullName evidence="7">MEP cytidylyltransferase</fullName>
        <shortName evidence="7">MCT</shortName>
    </alternativeName>
</protein>
<evidence type="ECO:0000256" key="5">
    <source>
        <dbReference type="ARBA" id="ARBA00022695"/>
    </source>
</evidence>
<evidence type="ECO:0000256" key="7">
    <source>
        <dbReference type="HAMAP-Rule" id="MF_00108"/>
    </source>
</evidence>
<dbReference type="InterPro" id="IPR034683">
    <property type="entry name" value="IspD/TarI"/>
</dbReference>
<dbReference type="InterPro" id="IPR018294">
    <property type="entry name" value="ISPD_synthase_CS"/>
</dbReference>
<dbReference type="AlphaFoldDB" id="A0A7M4DHL8"/>
<dbReference type="InterPro" id="IPR050088">
    <property type="entry name" value="IspD/TarI_cytidylyltransf_bact"/>
</dbReference>
<dbReference type="Proteomes" id="UP000419743">
    <property type="component" value="Unassembled WGS sequence"/>
</dbReference>
<keyword evidence="6 7" id="KW-0414">Isoprene biosynthesis</keyword>
<feature type="site" description="Transition state stabilizer" evidence="7">
    <location>
        <position position="15"/>
    </location>
</feature>
<dbReference type="EMBL" id="CACRYJ010000022">
    <property type="protein sequence ID" value="VZO36411.1"/>
    <property type="molecule type" value="Genomic_DNA"/>
</dbReference>
<comment type="function">
    <text evidence="7">Catalyzes the formation of 4-diphosphocytidyl-2-C-methyl-D-erythritol from CTP and 2-C-methyl-D-erythritol 4-phosphate (MEP).</text>
</comment>
<reference evidence="8 9" key="1">
    <citation type="submission" date="2019-11" db="EMBL/GenBank/DDBJ databases">
        <authorList>
            <person name="Criscuolo A."/>
        </authorList>
    </citation>
    <scope>NUCLEOTIDE SEQUENCE [LARGE SCALE GENOMIC DNA]</scope>
    <source>
        <strain evidence="8">CIP111667</strain>
    </source>
</reference>
<evidence type="ECO:0000313" key="8">
    <source>
        <dbReference type="EMBL" id="VZO36411.1"/>
    </source>
</evidence>
<dbReference type="EC" id="2.7.7.60" evidence="7"/>
<evidence type="ECO:0000256" key="1">
    <source>
        <dbReference type="ARBA" id="ARBA00001282"/>
    </source>
</evidence>
<keyword evidence="5 7" id="KW-0548">Nucleotidyltransferase</keyword>
<feature type="site" description="Transition state stabilizer" evidence="7">
    <location>
        <position position="22"/>
    </location>
</feature>
<dbReference type="PANTHER" id="PTHR32125:SF4">
    <property type="entry name" value="2-C-METHYL-D-ERYTHRITOL 4-PHOSPHATE CYTIDYLYLTRANSFERASE, CHLOROPLASTIC"/>
    <property type="match status" value="1"/>
</dbReference>
<feature type="site" description="Positions MEP for the nucleophilic attack" evidence="7">
    <location>
        <position position="216"/>
    </location>
</feature>
<comment type="catalytic activity">
    <reaction evidence="1 7">
        <text>2-C-methyl-D-erythritol 4-phosphate + CTP + H(+) = 4-CDP-2-C-methyl-D-erythritol + diphosphate</text>
        <dbReference type="Rhea" id="RHEA:13429"/>
        <dbReference type="ChEBI" id="CHEBI:15378"/>
        <dbReference type="ChEBI" id="CHEBI:33019"/>
        <dbReference type="ChEBI" id="CHEBI:37563"/>
        <dbReference type="ChEBI" id="CHEBI:57823"/>
        <dbReference type="ChEBI" id="CHEBI:58262"/>
        <dbReference type="EC" id="2.7.7.60"/>
    </reaction>
</comment>
<evidence type="ECO:0000256" key="6">
    <source>
        <dbReference type="ARBA" id="ARBA00023229"/>
    </source>
</evidence>
<gene>
    <name evidence="7 8" type="primary">ispD</name>
    <name evidence="8" type="ORF">HALOF300_01616</name>
</gene>
<evidence type="ECO:0000256" key="2">
    <source>
        <dbReference type="ARBA" id="ARBA00004787"/>
    </source>
</evidence>
<dbReference type="NCBIfam" id="TIGR00453">
    <property type="entry name" value="ispD"/>
    <property type="match status" value="1"/>
</dbReference>
<dbReference type="InterPro" id="IPR029044">
    <property type="entry name" value="Nucleotide-diphossugar_trans"/>
</dbReference>
<dbReference type="CDD" id="cd02516">
    <property type="entry name" value="CDP-ME_synthetase"/>
    <property type="match status" value="1"/>
</dbReference>
<sequence length="234" mass="23427">MSVGAVLAAAGSGSRLGYTVPKALVPLGGEALVARAARGLADSGLVRRIVVTAPAAYLEQVRAAVAPVSSVDIEVVDGGATRQASVASGLRALGGSDGVILVHDAARPLASADLIGRLVAAVRAGHPAVVPGVPVVDTIRAVDDGDPPRAIATPDRSGLRAIQTPQAFDADLLRRAHAHGAARADSEAVAAGDDAGLVEALGIAVHVVPGEARALKITTRHDLSVAALYLEEDA</sequence>
<dbReference type="GO" id="GO:0050518">
    <property type="term" value="F:2-C-methyl-D-erythritol 4-phosphate cytidylyltransferase activity"/>
    <property type="evidence" value="ECO:0007669"/>
    <property type="project" value="UniProtKB-UniRule"/>
</dbReference>
<dbReference type="Pfam" id="PF01128">
    <property type="entry name" value="IspD"/>
    <property type="match status" value="1"/>
</dbReference>
<dbReference type="GO" id="GO:0019288">
    <property type="term" value="P:isopentenyl diphosphate biosynthetic process, methylerythritol 4-phosphate pathway"/>
    <property type="evidence" value="ECO:0007669"/>
    <property type="project" value="UniProtKB-UniRule"/>
</dbReference>
<dbReference type="PROSITE" id="PS01295">
    <property type="entry name" value="ISPD"/>
    <property type="match status" value="1"/>
</dbReference>
<dbReference type="FunFam" id="3.90.550.10:FF:000003">
    <property type="entry name" value="2-C-methyl-D-erythritol 4-phosphate cytidylyltransferase"/>
    <property type="match status" value="1"/>
</dbReference>
<organism evidence="8 9">
    <name type="scientific">Occultella aeris</name>
    <dbReference type="NCBI Taxonomy" id="2761496"/>
    <lineage>
        <taxon>Bacteria</taxon>
        <taxon>Bacillati</taxon>
        <taxon>Actinomycetota</taxon>
        <taxon>Actinomycetes</taxon>
        <taxon>Micrococcales</taxon>
        <taxon>Ruaniaceae</taxon>
        <taxon>Occultella</taxon>
    </lineage>
</organism>
<dbReference type="Gene3D" id="3.90.550.10">
    <property type="entry name" value="Spore Coat Polysaccharide Biosynthesis Protein SpsA, Chain A"/>
    <property type="match status" value="1"/>
</dbReference>
<evidence type="ECO:0000256" key="4">
    <source>
        <dbReference type="ARBA" id="ARBA00022679"/>
    </source>
</evidence>
<accession>A0A7M4DHL8</accession>
<comment type="caution">
    <text evidence="8">The sequence shown here is derived from an EMBL/GenBank/DDBJ whole genome shotgun (WGS) entry which is preliminary data.</text>
</comment>
<dbReference type="InterPro" id="IPR001228">
    <property type="entry name" value="IspD"/>
</dbReference>
<keyword evidence="4 7" id="KW-0808">Transferase</keyword>
<dbReference type="UniPathway" id="UPA00056">
    <property type="reaction ID" value="UER00093"/>
</dbReference>
<feature type="site" description="Positions MEP for the nucleophilic attack" evidence="7">
    <location>
        <position position="156"/>
    </location>
</feature>
<name>A0A7M4DHL8_9MICO</name>
<evidence type="ECO:0000313" key="9">
    <source>
        <dbReference type="Proteomes" id="UP000419743"/>
    </source>
</evidence>
<comment type="pathway">
    <text evidence="2 7">Isoprenoid biosynthesis; isopentenyl diphosphate biosynthesis via DXP pathway; isopentenyl diphosphate from 1-deoxy-D-xylulose 5-phosphate: step 2/6.</text>
</comment>
<evidence type="ECO:0000256" key="3">
    <source>
        <dbReference type="ARBA" id="ARBA00009789"/>
    </source>
</evidence>